<keyword evidence="3" id="KW-1185">Reference proteome</keyword>
<accession>A0ABN9MA78</accession>
<evidence type="ECO:0000313" key="3">
    <source>
        <dbReference type="Proteomes" id="UP001176940"/>
    </source>
</evidence>
<reference evidence="2" key="1">
    <citation type="submission" date="2023-07" db="EMBL/GenBank/DDBJ databases">
        <authorList>
            <person name="Stuckert A."/>
        </authorList>
    </citation>
    <scope>NUCLEOTIDE SEQUENCE</scope>
</reference>
<evidence type="ECO:0000256" key="1">
    <source>
        <dbReference type="SAM" id="MobiDB-lite"/>
    </source>
</evidence>
<proteinExistence type="predicted"/>
<feature type="compositionally biased region" description="Basic and acidic residues" evidence="1">
    <location>
        <begin position="48"/>
        <end position="66"/>
    </location>
</feature>
<gene>
    <name evidence="2" type="ORF">RIMI_LOCUS18467531</name>
</gene>
<feature type="compositionally biased region" description="Gly residues" evidence="1">
    <location>
        <begin position="67"/>
        <end position="79"/>
    </location>
</feature>
<dbReference type="Proteomes" id="UP001176940">
    <property type="component" value="Unassembled WGS sequence"/>
</dbReference>
<protein>
    <submittedName>
        <fullName evidence="2">Uncharacterized protein</fullName>
    </submittedName>
</protein>
<evidence type="ECO:0000313" key="2">
    <source>
        <dbReference type="EMBL" id="CAJ0963010.1"/>
    </source>
</evidence>
<comment type="caution">
    <text evidence="2">The sequence shown here is derived from an EMBL/GenBank/DDBJ whole genome shotgun (WGS) entry which is preliminary data.</text>
</comment>
<feature type="region of interest" description="Disordered" evidence="1">
    <location>
        <begin position="1"/>
        <end position="95"/>
    </location>
</feature>
<organism evidence="2 3">
    <name type="scientific">Ranitomeya imitator</name>
    <name type="common">mimic poison frog</name>
    <dbReference type="NCBI Taxonomy" id="111125"/>
    <lineage>
        <taxon>Eukaryota</taxon>
        <taxon>Metazoa</taxon>
        <taxon>Chordata</taxon>
        <taxon>Craniata</taxon>
        <taxon>Vertebrata</taxon>
        <taxon>Euteleostomi</taxon>
        <taxon>Amphibia</taxon>
        <taxon>Batrachia</taxon>
        <taxon>Anura</taxon>
        <taxon>Neobatrachia</taxon>
        <taxon>Hyloidea</taxon>
        <taxon>Dendrobatidae</taxon>
        <taxon>Dendrobatinae</taxon>
        <taxon>Ranitomeya</taxon>
    </lineage>
</organism>
<feature type="compositionally biased region" description="Low complexity" evidence="1">
    <location>
        <begin position="23"/>
        <end position="39"/>
    </location>
</feature>
<sequence>MVPAGAGEECAGPIRVRADDIRPGAGARGSAESATAGATGEDGGGGPAEERAGADGREADPERDAGRGGAAGCTGGAAGGAEAAREGGGQGLGGSDAIQRLQPELVLRVLPEMFGPLVMTRGWCVLNMVVSRELRSFPGRCYVVPLTLA</sequence>
<name>A0ABN9MA78_9NEOB</name>
<dbReference type="EMBL" id="CAUEEQ010056400">
    <property type="protein sequence ID" value="CAJ0963010.1"/>
    <property type="molecule type" value="Genomic_DNA"/>
</dbReference>